<dbReference type="GO" id="GO:0030915">
    <property type="term" value="C:Smc5-Smc6 complex"/>
    <property type="evidence" value="ECO:0007669"/>
    <property type="project" value="TreeGrafter"/>
</dbReference>
<dbReference type="Proteomes" id="UP001148018">
    <property type="component" value="Unassembled WGS sequence"/>
</dbReference>
<gene>
    <name evidence="12" type="ORF">NHX12_026583</name>
</gene>
<reference evidence="12" key="1">
    <citation type="submission" date="2022-07" db="EMBL/GenBank/DDBJ databases">
        <title>Chromosome-level genome of Muraenolepis orangiensis.</title>
        <authorList>
            <person name="Kim J."/>
        </authorList>
    </citation>
    <scope>NUCLEOTIDE SEQUENCE</scope>
    <source>
        <strain evidence="12">KU_S4_2022</strain>
        <tissue evidence="12">Muscle</tissue>
    </source>
</reference>
<evidence type="ECO:0000256" key="1">
    <source>
        <dbReference type="ARBA" id="ARBA00004123"/>
    </source>
</evidence>
<dbReference type="PANTHER" id="PTHR19306">
    <property type="entry name" value="STRUCTURAL MAINTENANCE OF CHROMOSOMES 5,6 SMC5, SMC6"/>
    <property type="match status" value="1"/>
</dbReference>
<evidence type="ECO:0000256" key="7">
    <source>
        <dbReference type="ARBA" id="ARBA00022840"/>
    </source>
</evidence>
<dbReference type="EMBL" id="JANIIK010000042">
    <property type="protein sequence ID" value="KAJ3607068.1"/>
    <property type="molecule type" value="Genomic_DNA"/>
</dbReference>
<keyword evidence="5" id="KW-0547">Nucleotide-binding</keyword>
<proteinExistence type="inferred from homology"/>
<evidence type="ECO:0000256" key="5">
    <source>
        <dbReference type="ARBA" id="ARBA00022741"/>
    </source>
</evidence>
<comment type="caution">
    <text evidence="12">The sequence shown here is derived from an EMBL/GenBank/DDBJ whole genome shotgun (WGS) entry which is preliminary data.</text>
</comment>
<dbReference type="PANTHER" id="PTHR19306:SF6">
    <property type="entry name" value="STRUCTURAL MAINTENANCE OF CHROMOSOMES PROTEIN 6"/>
    <property type="match status" value="1"/>
</dbReference>
<keyword evidence="7" id="KW-0067">ATP-binding</keyword>
<dbReference type="GO" id="GO:0000724">
    <property type="term" value="P:double-strand break repair via homologous recombination"/>
    <property type="evidence" value="ECO:0007669"/>
    <property type="project" value="TreeGrafter"/>
</dbReference>
<keyword evidence="10" id="KW-0234">DNA repair</keyword>
<evidence type="ECO:0000256" key="2">
    <source>
        <dbReference type="ARBA" id="ARBA00004286"/>
    </source>
</evidence>
<evidence type="ECO:0000256" key="4">
    <source>
        <dbReference type="ARBA" id="ARBA00022454"/>
    </source>
</evidence>
<dbReference type="SUPFAM" id="SSF52540">
    <property type="entry name" value="P-loop containing nucleoside triphosphate hydrolases"/>
    <property type="match status" value="1"/>
</dbReference>
<comment type="subcellular location">
    <subcellularLocation>
        <location evidence="2">Chromosome</location>
    </subcellularLocation>
    <subcellularLocation>
        <location evidence="1">Nucleus</location>
    </subcellularLocation>
</comment>
<dbReference type="AlphaFoldDB" id="A0A9Q0EKA6"/>
<sequence>MYVHGVDDNFEVMEELLTVIPMHDQTTAQEIFRQLCDAIVDAGLPWKRFAGITTDKAPSMTGRRNGLVALVQRKLGEEGVEEAIALHCIIHQQALCSKCLTFDNVMSVVVKCINHQIQGLKAPPVQPGEGDKADLSDMRSLSGGERSFSTVCFVLSLWAITEAPFRCLDEFDVFMDMVNRRISMDMMLKIAKAQRFRQFIFLTPQSMR</sequence>
<evidence type="ECO:0000256" key="10">
    <source>
        <dbReference type="ARBA" id="ARBA00023204"/>
    </source>
</evidence>
<dbReference type="InterPro" id="IPR027417">
    <property type="entry name" value="P-loop_NTPase"/>
</dbReference>
<dbReference type="GO" id="GO:0003697">
    <property type="term" value="F:single-stranded DNA binding"/>
    <property type="evidence" value="ECO:0007669"/>
    <property type="project" value="TreeGrafter"/>
</dbReference>
<name>A0A9Q0EKA6_9TELE</name>
<keyword evidence="8" id="KW-0175">Coiled coil</keyword>
<keyword evidence="9" id="KW-0233">DNA recombination</keyword>
<evidence type="ECO:0000313" key="13">
    <source>
        <dbReference type="Proteomes" id="UP001148018"/>
    </source>
</evidence>
<organism evidence="12 13">
    <name type="scientific">Muraenolepis orangiensis</name>
    <name type="common">Patagonian moray cod</name>
    <dbReference type="NCBI Taxonomy" id="630683"/>
    <lineage>
        <taxon>Eukaryota</taxon>
        <taxon>Metazoa</taxon>
        <taxon>Chordata</taxon>
        <taxon>Craniata</taxon>
        <taxon>Vertebrata</taxon>
        <taxon>Euteleostomi</taxon>
        <taxon>Actinopterygii</taxon>
        <taxon>Neopterygii</taxon>
        <taxon>Teleostei</taxon>
        <taxon>Neoteleostei</taxon>
        <taxon>Acanthomorphata</taxon>
        <taxon>Zeiogadaria</taxon>
        <taxon>Gadariae</taxon>
        <taxon>Gadiformes</taxon>
        <taxon>Muraenolepidoidei</taxon>
        <taxon>Muraenolepididae</taxon>
        <taxon>Muraenolepis</taxon>
    </lineage>
</organism>
<protein>
    <submittedName>
        <fullName evidence="12">Uncharacterized protein</fullName>
    </submittedName>
</protein>
<evidence type="ECO:0000313" key="12">
    <source>
        <dbReference type="EMBL" id="KAJ3607068.1"/>
    </source>
</evidence>
<keyword evidence="13" id="KW-1185">Reference proteome</keyword>
<keyword evidence="11" id="KW-0539">Nucleus</keyword>
<evidence type="ECO:0000256" key="6">
    <source>
        <dbReference type="ARBA" id="ARBA00022763"/>
    </source>
</evidence>
<dbReference type="Gene3D" id="3.40.50.300">
    <property type="entry name" value="P-loop containing nucleotide triphosphate hydrolases"/>
    <property type="match status" value="1"/>
</dbReference>
<dbReference type="GO" id="GO:0035861">
    <property type="term" value="C:site of double-strand break"/>
    <property type="evidence" value="ECO:0007669"/>
    <property type="project" value="TreeGrafter"/>
</dbReference>
<evidence type="ECO:0000256" key="8">
    <source>
        <dbReference type="ARBA" id="ARBA00023054"/>
    </source>
</evidence>
<keyword evidence="6" id="KW-0227">DNA damage</keyword>
<keyword evidence="4" id="KW-0158">Chromosome</keyword>
<dbReference type="GO" id="GO:0005524">
    <property type="term" value="F:ATP binding"/>
    <property type="evidence" value="ECO:0007669"/>
    <property type="project" value="UniProtKB-KW"/>
</dbReference>
<dbReference type="GO" id="GO:0005634">
    <property type="term" value="C:nucleus"/>
    <property type="evidence" value="ECO:0007669"/>
    <property type="project" value="UniProtKB-SubCell"/>
</dbReference>
<accession>A0A9Q0EKA6</accession>
<dbReference type="OrthoDB" id="10072614at2759"/>
<comment type="similarity">
    <text evidence="3">Belongs to the SMC family. SMC6 subfamily.</text>
</comment>
<evidence type="ECO:0000256" key="3">
    <source>
        <dbReference type="ARBA" id="ARBA00006793"/>
    </source>
</evidence>
<evidence type="ECO:0000256" key="11">
    <source>
        <dbReference type="ARBA" id="ARBA00023242"/>
    </source>
</evidence>
<evidence type="ECO:0000256" key="9">
    <source>
        <dbReference type="ARBA" id="ARBA00023172"/>
    </source>
</evidence>
<dbReference type="GO" id="GO:0003684">
    <property type="term" value="F:damaged DNA binding"/>
    <property type="evidence" value="ECO:0007669"/>
    <property type="project" value="TreeGrafter"/>
</dbReference>